<comment type="caution">
    <text evidence="2">The sequence shown here is derived from an EMBL/GenBank/DDBJ whole genome shotgun (WGS) entry which is preliminary data.</text>
</comment>
<dbReference type="EMBL" id="QXJK01000001">
    <property type="protein sequence ID" value="RIX36891.1"/>
    <property type="molecule type" value="Genomic_DNA"/>
</dbReference>
<dbReference type="OrthoDB" id="4421423at2"/>
<feature type="region of interest" description="Disordered" evidence="1">
    <location>
        <begin position="34"/>
        <end position="61"/>
    </location>
</feature>
<name>A0A418QA51_9CORY</name>
<keyword evidence="3" id="KW-1185">Reference proteome</keyword>
<feature type="compositionally biased region" description="Basic and acidic residues" evidence="1">
    <location>
        <begin position="34"/>
        <end position="52"/>
    </location>
</feature>
<protein>
    <submittedName>
        <fullName evidence="2">Antitoxin</fullName>
    </submittedName>
</protein>
<evidence type="ECO:0000313" key="2">
    <source>
        <dbReference type="EMBL" id="RIX36891.1"/>
    </source>
</evidence>
<evidence type="ECO:0000313" key="3">
    <source>
        <dbReference type="Proteomes" id="UP000285278"/>
    </source>
</evidence>
<dbReference type="AlphaFoldDB" id="A0A418QA51"/>
<gene>
    <name evidence="2" type="ORF">D3M95_01430</name>
</gene>
<dbReference type="RefSeq" id="WP_025403567.1">
    <property type="nucleotide sequence ID" value="NZ_CBCRUA010000015.1"/>
</dbReference>
<accession>A0A418QA51</accession>
<dbReference type="Proteomes" id="UP000285278">
    <property type="component" value="Unassembled WGS sequence"/>
</dbReference>
<proteinExistence type="predicted"/>
<evidence type="ECO:0000256" key="1">
    <source>
        <dbReference type="SAM" id="MobiDB-lite"/>
    </source>
</evidence>
<reference evidence="2 3" key="1">
    <citation type="submission" date="2018-09" db="EMBL/GenBank/DDBJ databases">
        <title>Optimization and identification of Corynebacterium falsenii FN1-14 from fish paste.</title>
        <authorList>
            <person name="Daroonpunt R."/>
            <person name="Tanasupawat S."/>
        </authorList>
    </citation>
    <scope>NUCLEOTIDE SEQUENCE [LARGE SCALE GENOMIC DNA]</scope>
    <source>
        <strain evidence="2 3">FN1-14</strain>
    </source>
</reference>
<organism evidence="2 3">
    <name type="scientific">Corynebacterium falsenii</name>
    <dbReference type="NCBI Taxonomy" id="108486"/>
    <lineage>
        <taxon>Bacteria</taxon>
        <taxon>Bacillati</taxon>
        <taxon>Actinomycetota</taxon>
        <taxon>Actinomycetes</taxon>
        <taxon>Mycobacteriales</taxon>
        <taxon>Corynebacteriaceae</taxon>
        <taxon>Corynebacterium</taxon>
    </lineage>
</organism>
<sequence length="61" mass="6769">MGIMDKAKEFANNEENTDKVLDKGAEFAKDKLGQDKADKVDKARDAIDDKLGDNQGNDQQQ</sequence>
<dbReference type="Pfam" id="PF14013">
    <property type="entry name" value="MT0933_antitox"/>
    <property type="match status" value="1"/>
</dbReference>
<dbReference type="InterPro" id="IPR028037">
    <property type="entry name" value="Antitoxin_Rv0909/MT0933"/>
</dbReference>